<dbReference type="EMBL" id="CP034346">
    <property type="protein sequence ID" value="AZS15517.1"/>
    <property type="molecule type" value="Genomic_DNA"/>
</dbReference>
<keyword evidence="3" id="KW-1185">Reference proteome</keyword>
<proteinExistence type="predicted"/>
<keyword evidence="1" id="KW-1133">Transmembrane helix</keyword>
<evidence type="ECO:0000313" key="2">
    <source>
        <dbReference type="EMBL" id="AZS15517.1"/>
    </source>
</evidence>
<name>A0A3Q9IBP3_9BACL</name>
<dbReference type="AlphaFoldDB" id="A0A3Q9IBP3"/>
<reference evidence="3" key="1">
    <citation type="submission" date="2018-12" db="EMBL/GenBank/DDBJ databases">
        <title>Complete genome sequence of Paenibacillus sp. MBLB1234.</title>
        <authorList>
            <person name="Nam Y.-D."/>
            <person name="Kang J."/>
            <person name="Chung W.-H."/>
            <person name="Park Y.S."/>
        </authorList>
    </citation>
    <scope>NUCLEOTIDE SEQUENCE [LARGE SCALE GENOMIC DNA]</scope>
    <source>
        <strain evidence="3">MBLB1234</strain>
    </source>
</reference>
<feature type="transmembrane region" description="Helical" evidence="1">
    <location>
        <begin position="54"/>
        <end position="75"/>
    </location>
</feature>
<evidence type="ECO:0000256" key="1">
    <source>
        <dbReference type="SAM" id="Phobius"/>
    </source>
</evidence>
<keyword evidence="1" id="KW-0812">Transmembrane</keyword>
<accession>A0A3Q9IBP3</accession>
<gene>
    <name evidence="2" type="ORF">EI981_14375</name>
</gene>
<organism evidence="2 3">
    <name type="scientific">Paenibacillus lutimineralis</name>
    <dbReference type="NCBI Taxonomy" id="2707005"/>
    <lineage>
        <taxon>Bacteria</taxon>
        <taxon>Bacillati</taxon>
        <taxon>Bacillota</taxon>
        <taxon>Bacilli</taxon>
        <taxon>Bacillales</taxon>
        <taxon>Paenibacillaceae</taxon>
        <taxon>Paenibacillus</taxon>
    </lineage>
</organism>
<evidence type="ECO:0000313" key="3">
    <source>
        <dbReference type="Proteomes" id="UP000270678"/>
    </source>
</evidence>
<dbReference type="Proteomes" id="UP000270678">
    <property type="component" value="Chromosome"/>
</dbReference>
<dbReference type="KEGG" id="plut:EI981_14375"/>
<protein>
    <submittedName>
        <fullName evidence="2">Uncharacterized protein</fullName>
    </submittedName>
</protein>
<sequence length="82" mass="9138">MGSNYLIGYEYKFLSISANDISSCLQLGTRTYIVKTKKPRFPRLLKRICSCPPTAYAVPAVMGMILIAAAIPVLYKRTHVNV</sequence>
<keyword evidence="1" id="KW-0472">Membrane</keyword>